<organism evidence="2 3">
    <name type="scientific">Adhaeretor mobilis</name>
    <dbReference type="NCBI Taxonomy" id="1930276"/>
    <lineage>
        <taxon>Bacteria</taxon>
        <taxon>Pseudomonadati</taxon>
        <taxon>Planctomycetota</taxon>
        <taxon>Planctomycetia</taxon>
        <taxon>Pirellulales</taxon>
        <taxon>Lacipirellulaceae</taxon>
        <taxon>Adhaeretor</taxon>
    </lineage>
</organism>
<dbReference type="RefSeq" id="WP_145062273.1">
    <property type="nucleotide sequence ID" value="NZ_CP036263.1"/>
</dbReference>
<accession>A0A517N0I5</accession>
<dbReference type="PANTHER" id="PTHR43155">
    <property type="entry name" value="CYCLIC DI-GMP PHOSPHODIESTERASE PA4108-RELATED"/>
    <property type="match status" value="1"/>
</dbReference>
<dbReference type="InterPro" id="IPR037522">
    <property type="entry name" value="HD_GYP_dom"/>
</dbReference>
<reference evidence="2 3" key="1">
    <citation type="submission" date="2019-02" db="EMBL/GenBank/DDBJ databases">
        <title>Deep-cultivation of Planctomycetes and their phenomic and genomic characterization uncovers novel biology.</title>
        <authorList>
            <person name="Wiegand S."/>
            <person name="Jogler M."/>
            <person name="Boedeker C."/>
            <person name="Pinto D."/>
            <person name="Vollmers J."/>
            <person name="Rivas-Marin E."/>
            <person name="Kohn T."/>
            <person name="Peeters S.H."/>
            <person name="Heuer A."/>
            <person name="Rast P."/>
            <person name="Oberbeckmann S."/>
            <person name="Bunk B."/>
            <person name="Jeske O."/>
            <person name="Meyerdierks A."/>
            <person name="Storesund J.E."/>
            <person name="Kallscheuer N."/>
            <person name="Luecker S."/>
            <person name="Lage O.M."/>
            <person name="Pohl T."/>
            <person name="Merkel B.J."/>
            <person name="Hornburger P."/>
            <person name="Mueller R.-W."/>
            <person name="Bruemmer F."/>
            <person name="Labrenz M."/>
            <person name="Spormann A.M."/>
            <person name="Op den Camp H."/>
            <person name="Overmann J."/>
            <person name="Amann R."/>
            <person name="Jetten M.S.M."/>
            <person name="Mascher T."/>
            <person name="Medema M.H."/>
            <person name="Devos D.P."/>
            <person name="Kaster A.-K."/>
            <person name="Ovreas L."/>
            <person name="Rohde M."/>
            <person name="Galperin M.Y."/>
            <person name="Jogler C."/>
        </authorList>
    </citation>
    <scope>NUCLEOTIDE SEQUENCE [LARGE SCALE GENOMIC DNA]</scope>
    <source>
        <strain evidence="2 3">HG15A2</strain>
    </source>
</reference>
<dbReference type="InterPro" id="IPR003607">
    <property type="entry name" value="HD/PDEase_dom"/>
</dbReference>
<keyword evidence="3" id="KW-1185">Reference proteome</keyword>
<dbReference type="EMBL" id="CP036263">
    <property type="protein sequence ID" value="QDT00650.1"/>
    <property type="molecule type" value="Genomic_DNA"/>
</dbReference>
<dbReference type="CDD" id="cd00077">
    <property type="entry name" value="HDc"/>
    <property type="match status" value="1"/>
</dbReference>
<feature type="domain" description="HD-GYP" evidence="1">
    <location>
        <begin position="143"/>
        <end position="330"/>
    </location>
</feature>
<dbReference type="SUPFAM" id="SSF109604">
    <property type="entry name" value="HD-domain/PDEase-like"/>
    <property type="match status" value="1"/>
</dbReference>
<dbReference type="PROSITE" id="PS51832">
    <property type="entry name" value="HD_GYP"/>
    <property type="match status" value="1"/>
</dbReference>
<dbReference type="EC" id="3.1.4.52" evidence="2"/>
<evidence type="ECO:0000259" key="1">
    <source>
        <dbReference type="PROSITE" id="PS51832"/>
    </source>
</evidence>
<dbReference type="GO" id="GO:0071111">
    <property type="term" value="F:cyclic-guanylate-specific phosphodiesterase activity"/>
    <property type="evidence" value="ECO:0007669"/>
    <property type="project" value="UniProtKB-EC"/>
</dbReference>
<proteinExistence type="predicted"/>
<sequence>MPIALKTQADAAQDASDDYVPIALDAYRLTQRQNVDVYCRLTGQNAYKLYAGRTRRIKEHDFAELQKRGHSTLYFDQHAFDAVSEELLGRLETILADENVATEQRFAVLQTAVAAEVDSAFRLTNCDKFVGLANKMGTQVASLLRGGNTVPSELFQIGQHDAYTFMHVTNVAGYAVVLAEHMGISDPAELEQIATGAILHDVGKRRVPAEILKTKGRLTTEQRAVIEDHPRFGYEELCARDDLSLAQLMMVYQHHEKIDGTGYPVRVGGDEIHQWAKLIAVVDVFDALTSKRPYRRPAALADVLGFLEEGSGTHFDSEMVRCWIDAFQQS</sequence>
<dbReference type="SMART" id="SM00471">
    <property type="entry name" value="HDc"/>
    <property type="match status" value="1"/>
</dbReference>
<dbReference type="OrthoDB" id="9759601at2"/>
<evidence type="ECO:0000313" key="3">
    <source>
        <dbReference type="Proteomes" id="UP000319852"/>
    </source>
</evidence>
<dbReference type="Proteomes" id="UP000319852">
    <property type="component" value="Chromosome"/>
</dbReference>
<gene>
    <name evidence="2" type="primary">rpfG_4</name>
    <name evidence="2" type="ORF">HG15A2_39890</name>
</gene>
<name>A0A517N0I5_9BACT</name>
<dbReference type="PANTHER" id="PTHR43155:SF2">
    <property type="entry name" value="CYCLIC DI-GMP PHOSPHODIESTERASE PA4108"/>
    <property type="match status" value="1"/>
</dbReference>
<evidence type="ECO:0000313" key="2">
    <source>
        <dbReference type="EMBL" id="QDT00650.1"/>
    </source>
</evidence>
<dbReference type="AlphaFoldDB" id="A0A517N0I5"/>
<dbReference type="KEGG" id="amob:HG15A2_39890"/>
<protein>
    <submittedName>
        <fullName evidence="2">Cyclic di-GMP phosphodiesterase response regulator RpfG</fullName>
        <ecNumber evidence="2">3.1.4.52</ecNumber>
    </submittedName>
</protein>
<dbReference type="Pfam" id="PF13487">
    <property type="entry name" value="HD_5"/>
    <property type="match status" value="1"/>
</dbReference>
<dbReference type="Gene3D" id="1.10.3210.10">
    <property type="entry name" value="Hypothetical protein af1432"/>
    <property type="match status" value="1"/>
</dbReference>
<keyword evidence="2" id="KW-0378">Hydrolase</keyword>